<keyword evidence="2" id="KW-1003">Cell membrane</keyword>
<sequence length="478" mass="54486">MKRTFLNILYNAVYQIFLVLVPLITVPYLSRVLGPKTYGIYGSVNNTVQFLMVFCTLSVSYIGIRTVSRTRTYGTPQELTDAFWGLWYFQAIAGLVTILITLLITNIFHIQYWNYLILMVPYLISAQVDISWFFQGLADFGRVVLKNTAVKLASVVLILLLIKSPADLWKYFLIMSVSTMLGSFVFWLDIHRYVGKPVNHFYKYKTTIVSIITLMIPQIATQIYTSLDKPILGFFSNSTQVAFYDNSQRISNMILGVITSISLVIMPKMASEEKETQKVVLKKSLEATTMLGTLFAVIIMANTKQFVPFFFGKKFIPMTPLMFFFTLTIIMIPMGGVFANQFALANRRDKEYAIPVVIGAIIEVILAALLDRPYGASGATVAILITEFVVLILRLWIVRDDYNFKDAFSDVPKYFLIGIITLIAGMLMPNLISSSFLNMTVKSILMLIIYAGIMFMMKLDFNQDIMDFMTRFFRKVKR</sequence>
<reference evidence="9 10" key="3">
    <citation type="submission" date="2017-09" db="EMBL/GenBank/DDBJ databases">
        <title>Tripartite evolution among Lactobacillus johnsonii, Lactobacillus taiwanensis, Lactobacillus reuteri and their rodent host.</title>
        <authorList>
            <person name="Wang T."/>
            <person name="Knowles S."/>
            <person name="Cheng C."/>
        </authorList>
    </citation>
    <scope>NUCLEOTIDE SEQUENCE [LARGE SCALE GENOMIC DNA]</scope>
    <source>
        <strain evidence="8 9">609q</strain>
        <strain evidence="7 10">609u</strain>
    </source>
</reference>
<feature type="transmembrane region" description="Helical" evidence="6">
    <location>
        <begin position="414"/>
        <end position="432"/>
    </location>
</feature>
<reference evidence="7 10" key="2">
    <citation type="submission" date="2017-05" db="EMBL/GenBank/DDBJ databases">
        <authorList>
            <person name="Lin X.B."/>
            <person name="Stothard P."/>
            <person name="Tasseva G."/>
            <person name="Walter J."/>
        </authorList>
    </citation>
    <scope>NUCLEOTIDE SEQUENCE [LARGE SCALE GENOMIC DNA]</scope>
    <source>
        <strain evidence="7 10">609u</strain>
    </source>
</reference>
<feature type="transmembrane region" description="Helical" evidence="6">
    <location>
        <begin position="143"/>
        <end position="162"/>
    </location>
</feature>
<evidence type="ECO:0000313" key="8">
    <source>
        <dbReference type="EMBL" id="OYR92799.1"/>
    </source>
</evidence>
<dbReference type="InterPro" id="IPR050833">
    <property type="entry name" value="Poly_Biosynth_Transport"/>
</dbReference>
<feature type="transmembrane region" description="Helical" evidence="6">
    <location>
        <begin position="50"/>
        <end position="67"/>
    </location>
</feature>
<feature type="transmembrane region" description="Helical" evidence="6">
    <location>
        <begin position="285"/>
        <end position="301"/>
    </location>
</feature>
<feature type="transmembrane region" description="Helical" evidence="6">
    <location>
        <begin position="247"/>
        <end position="265"/>
    </location>
</feature>
<feature type="transmembrane region" description="Helical" evidence="6">
    <location>
        <begin position="352"/>
        <end position="370"/>
    </location>
</feature>
<dbReference type="EMBL" id="NGNV01000005">
    <property type="protein sequence ID" value="OYR88776.1"/>
    <property type="molecule type" value="Genomic_DNA"/>
</dbReference>
<evidence type="ECO:0000256" key="5">
    <source>
        <dbReference type="ARBA" id="ARBA00023136"/>
    </source>
</evidence>
<feature type="transmembrane region" description="Helical" evidence="6">
    <location>
        <begin position="208"/>
        <end position="227"/>
    </location>
</feature>
<keyword evidence="4 6" id="KW-1133">Transmembrane helix</keyword>
<feature type="transmembrane region" description="Helical" evidence="6">
    <location>
        <begin position="87"/>
        <end position="109"/>
    </location>
</feature>
<dbReference type="InterPro" id="IPR002797">
    <property type="entry name" value="Polysacc_synth"/>
</dbReference>
<evidence type="ECO:0000313" key="10">
    <source>
        <dbReference type="Proteomes" id="UP000216316"/>
    </source>
</evidence>
<evidence type="ECO:0000256" key="6">
    <source>
        <dbReference type="SAM" id="Phobius"/>
    </source>
</evidence>
<dbReference type="PANTHER" id="PTHR30250:SF11">
    <property type="entry name" value="O-ANTIGEN TRANSPORTER-RELATED"/>
    <property type="match status" value="1"/>
</dbReference>
<feature type="transmembrane region" description="Helical" evidence="6">
    <location>
        <begin position="321"/>
        <end position="340"/>
    </location>
</feature>
<feature type="transmembrane region" description="Helical" evidence="6">
    <location>
        <begin position="444"/>
        <end position="461"/>
    </location>
</feature>
<dbReference type="Pfam" id="PF01943">
    <property type="entry name" value="Polysacc_synt"/>
    <property type="match status" value="1"/>
</dbReference>
<comment type="subcellular location">
    <subcellularLocation>
        <location evidence="1">Cell membrane</location>
        <topology evidence="1">Multi-pass membrane protein</topology>
    </subcellularLocation>
</comment>
<feature type="transmembrane region" description="Helical" evidence="6">
    <location>
        <begin position="115"/>
        <end position="134"/>
    </location>
</feature>
<reference evidence="8 9" key="1">
    <citation type="submission" date="2017-04" db="EMBL/GenBank/DDBJ databases">
        <authorList>
            <person name="Afonso C.L."/>
            <person name="Miller P.J."/>
            <person name="Scott M.A."/>
            <person name="Spackman E."/>
            <person name="Goraichik I."/>
            <person name="Dimitrov K.M."/>
            <person name="Suarez D.L."/>
            <person name="Swayne D.E."/>
        </authorList>
    </citation>
    <scope>NUCLEOTIDE SEQUENCE [LARGE SCALE GENOMIC DNA]</scope>
    <source>
        <strain evidence="8 9">609q</strain>
    </source>
</reference>
<evidence type="ECO:0000256" key="1">
    <source>
        <dbReference type="ARBA" id="ARBA00004651"/>
    </source>
</evidence>
<feature type="transmembrane region" description="Helical" evidence="6">
    <location>
        <begin position="376"/>
        <end position="393"/>
    </location>
</feature>
<dbReference type="PANTHER" id="PTHR30250">
    <property type="entry name" value="PST FAMILY PREDICTED COLANIC ACID TRANSPORTER"/>
    <property type="match status" value="1"/>
</dbReference>
<gene>
    <name evidence="7" type="ORF">CBF53_01775</name>
    <name evidence="8" type="ORF">CBF70_02600</name>
</gene>
<evidence type="ECO:0000313" key="9">
    <source>
        <dbReference type="Proteomes" id="UP000215828"/>
    </source>
</evidence>
<dbReference type="Proteomes" id="UP000215828">
    <property type="component" value="Unassembled WGS sequence"/>
</dbReference>
<keyword evidence="10" id="KW-1185">Reference proteome</keyword>
<proteinExistence type="predicted"/>
<dbReference type="GO" id="GO:0005886">
    <property type="term" value="C:plasma membrane"/>
    <property type="evidence" value="ECO:0007669"/>
    <property type="project" value="UniProtKB-SubCell"/>
</dbReference>
<name>A0A256LH82_9LACO</name>
<comment type="caution">
    <text evidence="8">The sequence shown here is derived from an EMBL/GenBank/DDBJ whole genome shotgun (WGS) entry which is preliminary data.</text>
</comment>
<organism evidence="8 9">
    <name type="scientific">Lactobacillus taiwanensis</name>
    <dbReference type="NCBI Taxonomy" id="508451"/>
    <lineage>
        <taxon>Bacteria</taxon>
        <taxon>Bacillati</taxon>
        <taxon>Bacillota</taxon>
        <taxon>Bacilli</taxon>
        <taxon>Lactobacillales</taxon>
        <taxon>Lactobacillaceae</taxon>
        <taxon>Lactobacillus</taxon>
    </lineage>
</organism>
<protein>
    <submittedName>
        <fullName evidence="8">Capsular biosynthesis protein</fullName>
    </submittedName>
</protein>
<evidence type="ECO:0000256" key="4">
    <source>
        <dbReference type="ARBA" id="ARBA00022989"/>
    </source>
</evidence>
<keyword evidence="3 6" id="KW-0812">Transmembrane</keyword>
<dbReference type="EMBL" id="NGNX01000007">
    <property type="protein sequence ID" value="OYR92799.1"/>
    <property type="molecule type" value="Genomic_DNA"/>
</dbReference>
<dbReference type="Proteomes" id="UP000216316">
    <property type="component" value="Unassembled WGS sequence"/>
</dbReference>
<evidence type="ECO:0000256" key="3">
    <source>
        <dbReference type="ARBA" id="ARBA00022692"/>
    </source>
</evidence>
<feature type="transmembrane region" description="Helical" evidence="6">
    <location>
        <begin position="12"/>
        <end position="30"/>
    </location>
</feature>
<keyword evidence="5 6" id="KW-0472">Membrane</keyword>
<dbReference type="AlphaFoldDB" id="A0A256LH82"/>
<evidence type="ECO:0000256" key="2">
    <source>
        <dbReference type="ARBA" id="ARBA00022475"/>
    </source>
</evidence>
<evidence type="ECO:0000313" key="7">
    <source>
        <dbReference type="EMBL" id="OYR88776.1"/>
    </source>
</evidence>
<feature type="transmembrane region" description="Helical" evidence="6">
    <location>
        <begin position="168"/>
        <end position="188"/>
    </location>
</feature>
<accession>A0A256LH82</accession>
<dbReference type="RefSeq" id="WP_094495761.1">
    <property type="nucleotide sequence ID" value="NZ_CAMTQP010000013.1"/>
</dbReference>